<dbReference type="GeneTree" id="ENSGT00440000039084"/>
<reference evidence="8" key="2">
    <citation type="submission" date="2025-09" db="UniProtKB">
        <authorList>
            <consortium name="Ensembl"/>
        </authorList>
    </citation>
    <scope>IDENTIFICATION</scope>
</reference>
<protein>
    <recommendedName>
        <fullName evidence="7">Matrin-type domain-containing protein</fullName>
    </recommendedName>
</protein>
<dbReference type="Ensembl" id="ENSLLTT00000014122.1">
    <property type="protein sequence ID" value="ENSLLTP00000013595.1"/>
    <property type="gene ID" value="ENSLLTG00000010339.1"/>
</dbReference>
<evidence type="ECO:0000256" key="1">
    <source>
        <dbReference type="ARBA" id="ARBA00004123"/>
    </source>
</evidence>
<evidence type="ECO:0000256" key="6">
    <source>
        <dbReference type="SAM" id="MobiDB-lite"/>
    </source>
</evidence>
<feature type="domain" description="Matrin-type" evidence="7">
    <location>
        <begin position="521"/>
        <end position="552"/>
    </location>
</feature>
<keyword evidence="4" id="KW-0862">Zinc</keyword>
<dbReference type="InterPro" id="IPR022755">
    <property type="entry name" value="Znf_C2H2_jaz"/>
</dbReference>
<dbReference type="PROSITE" id="PS00028">
    <property type="entry name" value="ZINC_FINGER_C2H2_1"/>
    <property type="match status" value="1"/>
</dbReference>
<keyword evidence="3" id="KW-0863">Zinc-finger</keyword>
<dbReference type="GO" id="GO:0003676">
    <property type="term" value="F:nucleic acid binding"/>
    <property type="evidence" value="ECO:0007669"/>
    <property type="project" value="InterPro"/>
</dbReference>
<sequence>ICFPCIVFSGFGPSHPSQPPLEGPKSYAKSHVLFFFSLSLSSFPGCFFLGGWCLGGGLTGNLRGFSVATAPVLQQFFPQATRHSLLGPPPVSLKPPQLGFPALPFHRQNRPFRKVSLRFDLDCFLPTPGSPHPLSVPRARLKVFSSCSGLLLLFLCFSGSPPGVSCKRNYEKLSLQFTSLWFFLLLLKKKSLLSCRIFPGLQRGSERQMAPHHPYKGQARKGLHQWESSPALPLQVKLKGNCYIVLRQVGQNSCPDVAGLGTSSLPASPRELSRAPLPFAPLCQVLSNAGALKVTIQQSSESRAISTTPAIKPGPSGPPLQAPPGAALNYFCYVCRTNCCNQQSFQTHLSGVPHQQRLQEVQERSKVCLVPKLPLGKEDLNSQQRWCNTCQVNFRGDLIKHRRTQGHKLAKRFLRPFCTVCSRYFKTPRKFVEHMKSLEHKQKTREVRLGEKDLGGPEDSEELITVDAVGCFEEQDEEEDEEEEEEEVGQRETSVEDPGGNAKYSPDTVYGLDFLVPVAGFLCRLCHKFYSSDSATRLTHCKSRMHFENLQVSPSFLPSFLLSSPCSFPFSPSLLFFCLLPPFLTLLPLLSPSFLFLNLLLPPFLPSPSFPSSFLTLLLPFSLLPLP</sequence>
<dbReference type="InterPro" id="IPR036236">
    <property type="entry name" value="Znf_C2H2_sf"/>
</dbReference>
<dbReference type="PANTHER" id="PTHR15491">
    <property type="match status" value="1"/>
</dbReference>
<dbReference type="GO" id="GO:0008270">
    <property type="term" value="F:zinc ion binding"/>
    <property type="evidence" value="ECO:0007669"/>
    <property type="project" value="UniProtKB-KW"/>
</dbReference>
<dbReference type="InterPro" id="IPR026811">
    <property type="entry name" value="CIZ1"/>
</dbReference>
<accession>A0A8C5S759</accession>
<keyword evidence="5" id="KW-0539">Nucleus</keyword>
<dbReference type="GO" id="GO:0005634">
    <property type="term" value="C:nucleus"/>
    <property type="evidence" value="ECO:0007669"/>
    <property type="project" value="UniProtKB-SubCell"/>
</dbReference>
<dbReference type="PROSITE" id="PS50171">
    <property type="entry name" value="ZF_MATRIN"/>
    <property type="match status" value="1"/>
</dbReference>
<evidence type="ECO:0000313" key="9">
    <source>
        <dbReference type="Proteomes" id="UP000694406"/>
    </source>
</evidence>
<feature type="compositionally biased region" description="Acidic residues" evidence="6">
    <location>
        <begin position="474"/>
        <end position="487"/>
    </location>
</feature>
<proteinExistence type="predicted"/>
<evidence type="ECO:0000313" key="8">
    <source>
        <dbReference type="Ensembl" id="ENSLLTP00000013595.1"/>
    </source>
</evidence>
<organism evidence="8 9">
    <name type="scientific">Laticauda laticaudata</name>
    <name type="common">Blue-ringed sea krait</name>
    <name type="synonym">Blue-lipped sea krait</name>
    <dbReference type="NCBI Taxonomy" id="8630"/>
    <lineage>
        <taxon>Eukaryota</taxon>
        <taxon>Metazoa</taxon>
        <taxon>Chordata</taxon>
        <taxon>Craniata</taxon>
        <taxon>Vertebrata</taxon>
        <taxon>Euteleostomi</taxon>
        <taxon>Lepidosauria</taxon>
        <taxon>Squamata</taxon>
        <taxon>Bifurcata</taxon>
        <taxon>Unidentata</taxon>
        <taxon>Episquamata</taxon>
        <taxon>Toxicofera</taxon>
        <taxon>Serpentes</taxon>
        <taxon>Colubroidea</taxon>
        <taxon>Elapidae</taxon>
        <taxon>Laticaudinae</taxon>
        <taxon>Laticauda</taxon>
    </lineage>
</organism>
<keyword evidence="9" id="KW-1185">Reference proteome</keyword>
<dbReference type="InterPro" id="IPR013087">
    <property type="entry name" value="Znf_C2H2_type"/>
</dbReference>
<dbReference type="InterPro" id="IPR003604">
    <property type="entry name" value="Matrin/U1-like-C_Znf_C2H2"/>
</dbReference>
<dbReference type="Pfam" id="PF12171">
    <property type="entry name" value="zf-C2H2_jaz"/>
    <property type="match status" value="1"/>
</dbReference>
<evidence type="ECO:0000256" key="2">
    <source>
        <dbReference type="ARBA" id="ARBA00022723"/>
    </source>
</evidence>
<dbReference type="PANTHER" id="PTHR15491:SF9">
    <property type="entry name" value="CIP1-INTERACTING ZINC FINGER PROTEIN"/>
    <property type="match status" value="1"/>
</dbReference>
<dbReference type="AlphaFoldDB" id="A0A8C5S759"/>
<dbReference type="SUPFAM" id="SSF57667">
    <property type="entry name" value="beta-beta-alpha zinc fingers"/>
    <property type="match status" value="2"/>
</dbReference>
<keyword evidence="2" id="KW-0479">Metal-binding</keyword>
<dbReference type="InterPro" id="IPR056345">
    <property type="entry name" value="Znf-C2H2_CIZ1"/>
</dbReference>
<dbReference type="Proteomes" id="UP000694406">
    <property type="component" value="Unplaced"/>
</dbReference>
<name>A0A8C5S759_LATLA</name>
<evidence type="ECO:0000256" key="3">
    <source>
        <dbReference type="ARBA" id="ARBA00022771"/>
    </source>
</evidence>
<evidence type="ECO:0000256" key="4">
    <source>
        <dbReference type="ARBA" id="ARBA00022833"/>
    </source>
</evidence>
<dbReference type="InterPro" id="IPR000690">
    <property type="entry name" value="Matrin/U1-C_Znf_C2H2"/>
</dbReference>
<dbReference type="Pfam" id="PF23330">
    <property type="entry name" value="zf-C2H2_14"/>
    <property type="match status" value="1"/>
</dbReference>
<evidence type="ECO:0000256" key="5">
    <source>
        <dbReference type="ARBA" id="ARBA00023242"/>
    </source>
</evidence>
<evidence type="ECO:0000259" key="7">
    <source>
        <dbReference type="PROSITE" id="PS50171"/>
    </source>
</evidence>
<dbReference type="SMART" id="SM00451">
    <property type="entry name" value="ZnF_U1"/>
    <property type="match status" value="3"/>
</dbReference>
<dbReference type="Gene3D" id="3.30.160.60">
    <property type="entry name" value="Classic Zinc Finger"/>
    <property type="match status" value="2"/>
</dbReference>
<feature type="region of interest" description="Disordered" evidence="6">
    <location>
        <begin position="474"/>
        <end position="502"/>
    </location>
</feature>
<reference evidence="8" key="1">
    <citation type="submission" date="2025-08" db="UniProtKB">
        <authorList>
            <consortium name="Ensembl"/>
        </authorList>
    </citation>
    <scope>IDENTIFICATION</scope>
</reference>
<comment type="subcellular location">
    <subcellularLocation>
        <location evidence="1">Nucleus</location>
    </subcellularLocation>
</comment>